<protein>
    <submittedName>
        <fullName evidence="3">HupE/UreJ family protein</fullName>
    </submittedName>
</protein>
<keyword evidence="1" id="KW-1133">Transmembrane helix</keyword>
<reference evidence="4" key="1">
    <citation type="journal article" date="2019" name="Int. J. Syst. Evol. Microbiol.">
        <title>The Global Catalogue of Microorganisms (GCM) 10K type strain sequencing project: providing services to taxonomists for standard genome sequencing and annotation.</title>
        <authorList>
            <consortium name="The Broad Institute Genomics Platform"/>
            <consortium name="The Broad Institute Genome Sequencing Center for Infectious Disease"/>
            <person name="Wu L."/>
            <person name="Ma J."/>
        </authorList>
    </citation>
    <scope>NUCLEOTIDE SEQUENCE [LARGE SCALE GENOMIC DNA]</scope>
    <source>
        <strain evidence="4">KCTC 42224</strain>
    </source>
</reference>
<dbReference type="Proteomes" id="UP001595683">
    <property type="component" value="Unassembled WGS sequence"/>
</dbReference>
<name>A0ABV7V4Y9_9SPHN</name>
<feature type="transmembrane region" description="Helical" evidence="1">
    <location>
        <begin position="32"/>
        <end position="59"/>
    </location>
</feature>
<dbReference type="PIRSF" id="PIRSF016919">
    <property type="entry name" value="HupE_UreJ"/>
    <property type="match status" value="1"/>
</dbReference>
<dbReference type="Pfam" id="PF04955">
    <property type="entry name" value="HupE_UreJ"/>
    <property type="match status" value="1"/>
</dbReference>
<dbReference type="EMBL" id="JBHRYE010000022">
    <property type="protein sequence ID" value="MFC3672461.1"/>
    <property type="molecule type" value="Genomic_DNA"/>
</dbReference>
<dbReference type="RefSeq" id="WP_191323567.1">
    <property type="nucleotide sequence ID" value="NZ_BMZP01000004.1"/>
</dbReference>
<feature type="transmembrane region" description="Helical" evidence="1">
    <location>
        <begin position="113"/>
        <end position="130"/>
    </location>
</feature>
<dbReference type="InterPro" id="IPR007038">
    <property type="entry name" value="HupE_UreJ"/>
</dbReference>
<keyword evidence="2" id="KW-0732">Signal</keyword>
<evidence type="ECO:0000313" key="3">
    <source>
        <dbReference type="EMBL" id="MFC3672461.1"/>
    </source>
</evidence>
<feature type="chain" id="PRO_5045416476" evidence="2">
    <location>
        <begin position="23"/>
        <end position="181"/>
    </location>
</feature>
<keyword evidence="1" id="KW-0472">Membrane</keyword>
<proteinExistence type="predicted"/>
<evidence type="ECO:0000313" key="4">
    <source>
        <dbReference type="Proteomes" id="UP001595683"/>
    </source>
</evidence>
<feature type="signal peptide" evidence="2">
    <location>
        <begin position="1"/>
        <end position="22"/>
    </location>
</feature>
<accession>A0ABV7V4Y9</accession>
<organism evidence="3 4">
    <name type="scientific">Novosphingobium pokkalii</name>
    <dbReference type="NCBI Taxonomy" id="1770194"/>
    <lineage>
        <taxon>Bacteria</taxon>
        <taxon>Pseudomonadati</taxon>
        <taxon>Pseudomonadota</taxon>
        <taxon>Alphaproteobacteria</taxon>
        <taxon>Sphingomonadales</taxon>
        <taxon>Sphingomonadaceae</taxon>
        <taxon>Novosphingobium</taxon>
    </lineage>
</organism>
<feature type="transmembrane region" description="Helical" evidence="1">
    <location>
        <begin position="66"/>
        <end position="83"/>
    </location>
</feature>
<evidence type="ECO:0000256" key="2">
    <source>
        <dbReference type="SAM" id="SignalP"/>
    </source>
</evidence>
<keyword evidence="1" id="KW-0812">Transmembrane</keyword>
<keyword evidence="4" id="KW-1185">Reference proteome</keyword>
<sequence>MKRLPAIAALVVLAALPGTALAHPGHGAGGGLVAGLLHPLTGADHLAAMLLAGAWAGIIGGRAARVLPVALLAAMLGGFVTAALVPAGLAEAMIGASVVGLALAALLRLRPPLWLAAAGVALAGLGHGFAHGLEAPGGVARIGFVVGFLLTAAVLQLAGLGVVALVGRALPLRSAMWHKVG</sequence>
<feature type="transmembrane region" description="Helical" evidence="1">
    <location>
        <begin position="142"/>
        <end position="166"/>
    </location>
</feature>
<comment type="caution">
    <text evidence="3">The sequence shown here is derived from an EMBL/GenBank/DDBJ whole genome shotgun (WGS) entry which is preliminary data.</text>
</comment>
<gene>
    <name evidence="3" type="ORF">ACFOOT_13640</name>
</gene>
<evidence type="ECO:0000256" key="1">
    <source>
        <dbReference type="SAM" id="Phobius"/>
    </source>
</evidence>
<feature type="transmembrane region" description="Helical" evidence="1">
    <location>
        <begin position="89"/>
        <end position="106"/>
    </location>
</feature>